<protein>
    <submittedName>
        <fullName evidence="3">Uncharacterized protein</fullName>
    </submittedName>
</protein>
<sequence length="286" mass="30046">MNLTGELERSFGDGPAPRPVDDHLSAGRGALRRRRGLTGAVAAAAGAVALTVVLSVTGGTSPDASPDVAADPTPTPTAETTPAAPPSQAPWTDEMVPIRYRDGEFEVRLDAVVHERVDNPFDYEAPQASAALDVTFEGRRAWVIATLRRSDGQLQFGYSESVPSNGWASFADYVADQADLTTGGNNGWPETLVLTDIGEVVAGPGSEVLQRTDDPQLGATFAGPGEPTGAAIVTAAEDGQGYFVVWRVVDGDLDVIYTPPIDVVGNTFEELLSYARSQYAGGEGLR</sequence>
<dbReference type="RefSeq" id="WP_091116954.1">
    <property type="nucleotide sequence ID" value="NZ_BKAF01000030.1"/>
</dbReference>
<feature type="region of interest" description="Disordered" evidence="1">
    <location>
        <begin position="59"/>
        <end position="92"/>
    </location>
</feature>
<dbReference type="EMBL" id="FOQG01000022">
    <property type="protein sequence ID" value="SFJ25194.1"/>
    <property type="molecule type" value="Genomic_DNA"/>
</dbReference>
<organism evidence="3 4">
    <name type="scientific">Nocardioides psychrotolerans</name>
    <dbReference type="NCBI Taxonomy" id="1005945"/>
    <lineage>
        <taxon>Bacteria</taxon>
        <taxon>Bacillati</taxon>
        <taxon>Actinomycetota</taxon>
        <taxon>Actinomycetes</taxon>
        <taxon>Propionibacteriales</taxon>
        <taxon>Nocardioidaceae</taxon>
        <taxon>Nocardioides</taxon>
    </lineage>
</organism>
<keyword evidence="2" id="KW-1133">Transmembrane helix</keyword>
<feature type="compositionally biased region" description="Low complexity" evidence="1">
    <location>
        <begin position="59"/>
        <end position="82"/>
    </location>
</feature>
<keyword evidence="2" id="KW-0472">Membrane</keyword>
<name>A0A1I3PTR9_9ACTN</name>
<dbReference type="STRING" id="1005945.SAMN05216561_12220"/>
<dbReference type="OrthoDB" id="3781949at2"/>
<feature type="compositionally biased region" description="Basic and acidic residues" evidence="1">
    <location>
        <begin position="1"/>
        <end position="11"/>
    </location>
</feature>
<evidence type="ECO:0000313" key="4">
    <source>
        <dbReference type="Proteomes" id="UP000198649"/>
    </source>
</evidence>
<accession>A0A1I3PTR9</accession>
<dbReference type="Proteomes" id="UP000198649">
    <property type="component" value="Unassembled WGS sequence"/>
</dbReference>
<proteinExistence type="predicted"/>
<feature type="transmembrane region" description="Helical" evidence="2">
    <location>
        <begin position="37"/>
        <end position="56"/>
    </location>
</feature>
<feature type="region of interest" description="Disordered" evidence="1">
    <location>
        <begin position="1"/>
        <end position="24"/>
    </location>
</feature>
<evidence type="ECO:0000313" key="3">
    <source>
        <dbReference type="EMBL" id="SFJ25194.1"/>
    </source>
</evidence>
<evidence type="ECO:0000256" key="2">
    <source>
        <dbReference type="SAM" id="Phobius"/>
    </source>
</evidence>
<gene>
    <name evidence="3" type="ORF">SAMN05216561_12220</name>
</gene>
<reference evidence="3 4" key="1">
    <citation type="submission" date="2016-10" db="EMBL/GenBank/DDBJ databases">
        <authorList>
            <person name="de Groot N.N."/>
        </authorList>
    </citation>
    <scope>NUCLEOTIDE SEQUENCE [LARGE SCALE GENOMIC DNA]</scope>
    <source>
        <strain evidence="3 4">CGMCC 1.11156</strain>
    </source>
</reference>
<keyword evidence="2" id="KW-0812">Transmembrane</keyword>
<evidence type="ECO:0000256" key="1">
    <source>
        <dbReference type="SAM" id="MobiDB-lite"/>
    </source>
</evidence>
<keyword evidence="4" id="KW-1185">Reference proteome</keyword>
<dbReference type="AlphaFoldDB" id="A0A1I3PTR9"/>